<comment type="caution">
    <text evidence="3">The sequence shown here is derived from an EMBL/GenBank/DDBJ whole genome shotgun (WGS) entry which is preliminary data.</text>
</comment>
<proteinExistence type="inferred from homology"/>
<evidence type="ECO:0000313" key="3">
    <source>
        <dbReference type="EMBL" id="GAA09732.1"/>
    </source>
</evidence>
<gene>
    <name evidence="3" type="ORF">ATPR_2736</name>
</gene>
<dbReference type="InterPro" id="IPR007049">
    <property type="entry name" value="Carb-sel_porin_OprB"/>
</dbReference>
<dbReference type="Proteomes" id="UP000004319">
    <property type="component" value="Unassembled WGS sequence"/>
</dbReference>
<comment type="similarity">
    <text evidence="1 2">Belongs to the OprB family.</text>
</comment>
<organism evidence="3 4">
    <name type="scientific">Acetobacter tropicalis NBRC 101654</name>
    <dbReference type="NCBI Taxonomy" id="749388"/>
    <lineage>
        <taxon>Bacteria</taxon>
        <taxon>Pseudomonadati</taxon>
        <taxon>Pseudomonadota</taxon>
        <taxon>Alphaproteobacteria</taxon>
        <taxon>Acetobacterales</taxon>
        <taxon>Acetobacteraceae</taxon>
        <taxon>Acetobacter</taxon>
    </lineage>
</organism>
<evidence type="ECO:0000256" key="1">
    <source>
        <dbReference type="ARBA" id="ARBA00008769"/>
    </source>
</evidence>
<reference evidence="3 4" key="1">
    <citation type="journal article" date="2011" name="Biochem. Biophys. Res. Commun.">
        <title>Increased number of Arginine-based salt bridges contributes to the thermotolerance of thermotolerant acetic acid bacteria, Acetobacter tropicalis SKU1100.</title>
        <authorList>
            <person name="Matsutani M."/>
            <person name="Hirakawa H."/>
            <person name="Nishikura M."/>
            <person name="Soemphol W."/>
            <person name="Ali I.A.I."/>
            <person name="Yakushi T."/>
            <person name="Matsushita K."/>
        </authorList>
    </citation>
    <scope>NUCLEOTIDE SEQUENCE [LARGE SCALE GENOMIC DNA]</scope>
    <source>
        <strain evidence="3 4">NBRC 101654</strain>
    </source>
</reference>
<dbReference type="Pfam" id="PF04966">
    <property type="entry name" value="OprB"/>
    <property type="match status" value="1"/>
</dbReference>
<dbReference type="GO" id="GO:0016020">
    <property type="term" value="C:membrane"/>
    <property type="evidence" value="ECO:0007669"/>
    <property type="project" value="InterPro"/>
</dbReference>
<sequence length="52" mass="5933">MQSHENIYEFFYNAHVANGLTLQPDFQYINRPGGTTTFHDAAVMALQFNVVL</sequence>
<accession>F7VH87</accession>
<evidence type="ECO:0000256" key="2">
    <source>
        <dbReference type="RuleBase" id="RU363072"/>
    </source>
</evidence>
<dbReference type="InterPro" id="IPR038673">
    <property type="entry name" value="OprB_sf"/>
</dbReference>
<dbReference type="AlphaFoldDB" id="F7VH87"/>
<dbReference type="GO" id="GO:0015288">
    <property type="term" value="F:porin activity"/>
    <property type="evidence" value="ECO:0007669"/>
    <property type="project" value="InterPro"/>
</dbReference>
<name>F7VH87_9PROT</name>
<dbReference type="Gene3D" id="2.40.160.180">
    <property type="entry name" value="Carbohydrate-selective porin OprB"/>
    <property type="match status" value="1"/>
</dbReference>
<evidence type="ECO:0000313" key="4">
    <source>
        <dbReference type="Proteomes" id="UP000004319"/>
    </source>
</evidence>
<dbReference type="GO" id="GO:0008643">
    <property type="term" value="P:carbohydrate transport"/>
    <property type="evidence" value="ECO:0007669"/>
    <property type="project" value="InterPro"/>
</dbReference>
<dbReference type="EMBL" id="BABS01000117">
    <property type="protein sequence ID" value="GAA09732.1"/>
    <property type="molecule type" value="Genomic_DNA"/>
</dbReference>
<protein>
    <submittedName>
        <fullName evidence="3">Porin B carbohydrate-selective OprB</fullName>
    </submittedName>
</protein>